<keyword evidence="3" id="KW-1185">Reference proteome</keyword>
<feature type="compositionally biased region" description="Low complexity" evidence="1">
    <location>
        <begin position="69"/>
        <end position="79"/>
    </location>
</feature>
<sequence>MERCSDCGEAFVFSVGLDEHRDRCTGSTSDAAAGSFGDGSCPMCGTDYGEKGYLQHLAACDGAGDDEGATTATEPAPTEAARHDTDRPSWD</sequence>
<dbReference type="AlphaFoldDB" id="A0A554MUE8"/>
<evidence type="ECO:0000256" key="1">
    <source>
        <dbReference type="SAM" id="MobiDB-lite"/>
    </source>
</evidence>
<feature type="region of interest" description="Disordered" evidence="1">
    <location>
        <begin position="64"/>
        <end position="91"/>
    </location>
</feature>
<dbReference type="EMBL" id="QMDX01000027">
    <property type="protein sequence ID" value="TSD08758.1"/>
    <property type="molecule type" value="Genomic_DNA"/>
</dbReference>
<gene>
    <name evidence="2" type="ORF">DP107_18475</name>
</gene>
<accession>A0A554MUE8</accession>
<comment type="caution">
    <text evidence="2">The sequence shown here is derived from an EMBL/GenBank/DDBJ whole genome shotgun (WGS) entry which is preliminary data.</text>
</comment>
<name>A0A554MUE8_9EURY</name>
<organism evidence="2 3">
    <name type="scientific">Haloglomus irregulare</name>
    <dbReference type="NCBI Taxonomy" id="2234134"/>
    <lineage>
        <taxon>Archaea</taxon>
        <taxon>Methanobacteriati</taxon>
        <taxon>Methanobacteriota</taxon>
        <taxon>Stenosarchaea group</taxon>
        <taxon>Halobacteria</taxon>
        <taxon>Halobacteriales</taxon>
        <taxon>Natronomonadaceae</taxon>
        <taxon>Haloglomus</taxon>
    </lineage>
</organism>
<reference evidence="2 3" key="1">
    <citation type="submission" date="2018-06" db="EMBL/GenBank/DDBJ databases">
        <title>Natronomonas sp. F16-60 a new haloarchaeon isolated from a solar saltern of Isla Cristina, Huelva, Spain.</title>
        <authorList>
            <person name="Duran-Viseras A."/>
            <person name="Sanchez-Porro C."/>
            <person name="Ventosa A."/>
        </authorList>
    </citation>
    <scope>NUCLEOTIDE SEQUENCE [LARGE SCALE GENOMIC DNA]</scope>
    <source>
        <strain evidence="2 3">F16-60</strain>
    </source>
</reference>
<dbReference type="OrthoDB" id="357121at2157"/>
<dbReference type="RefSeq" id="WP_144263574.1">
    <property type="nucleotide sequence ID" value="NZ_QMDX01000027.1"/>
</dbReference>
<evidence type="ECO:0008006" key="4">
    <source>
        <dbReference type="Google" id="ProtNLM"/>
    </source>
</evidence>
<evidence type="ECO:0000313" key="3">
    <source>
        <dbReference type="Proteomes" id="UP000319894"/>
    </source>
</evidence>
<feature type="compositionally biased region" description="Basic and acidic residues" evidence="1">
    <location>
        <begin position="80"/>
        <end position="91"/>
    </location>
</feature>
<dbReference type="Proteomes" id="UP000319894">
    <property type="component" value="Unassembled WGS sequence"/>
</dbReference>
<proteinExistence type="predicted"/>
<dbReference type="InParanoid" id="A0A554MUE8"/>
<protein>
    <recommendedName>
        <fullName evidence="4">C2H2-type domain-containing protein</fullName>
    </recommendedName>
</protein>
<evidence type="ECO:0000313" key="2">
    <source>
        <dbReference type="EMBL" id="TSD08758.1"/>
    </source>
</evidence>